<feature type="compositionally biased region" description="Basic and acidic residues" evidence="1">
    <location>
        <begin position="410"/>
        <end position="419"/>
    </location>
</feature>
<dbReference type="PANTHER" id="PTHR28019">
    <property type="entry name" value="CELL MEMBRANE PROTEIN YLR413W-RELATED"/>
    <property type="match status" value="1"/>
</dbReference>
<feature type="transmembrane region" description="Helical" evidence="2">
    <location>
        <begin position="337"/>
        <end position="360"/>
    </location>
</feature>
<dbReference type="EMBL" id="QGMK01000052">
    <property type="protein sequence ID" value="TVY84822.1"/>
    <property type="molecule type" value="Genomic_DNA"/>
</dbReference>
<dbReference type="GO" id="GO:0051285">
    <property type="term" value="C:cell cortex of cell tip"/>
    <property type="evidence" value="ECO:0007669"/>
    <property type="project" value="TreeGrafter"/>
</dbReference>
<sequence length="419" mass="44186">MSDMRWRTSALFPFVLSTVSFVLITLLVVSGTNPDLVPDGYLLSFNTTSVGQNLVQFSPITAPAIASRSTTPESSAADNTTVSVSTAPNLNASMASVATSNSSSSSSAAPILSVPQVAGPANPAAIPITLISGFFQLTLNTFASGMGDTLQNIVKLLVTTTKQSAGVSQYYTMHLTGVCQGSVVNASATNESAPFNLTRCTSYEEAGTYIANITQNVTASTLVAATNITVPALAKVPGIGKSSKSLIDLAARVILAVFVISLIGNGVSILLSVAAFFAPYYGILHTAGAAITTISTQLLQIAAMTSTGIAISISSTMNSFSDTSGLSATIGGKFLALIWFGYIAAQMANGYWMTTWFVTFRKSSYKARWRTQQEMGDYKGIKKEILSDLRLPKAESDDTERLTGGPTEITHWDDSYKKM</sequence>
<name>A0A8T9CI35_9HELO</name>
<dbReference type="InterPro" id="IPR052413">
    <property type="entry name" value="SUR7_domain"/>
</dbReference>
<proteinExistence type="predicted"/>
<evidence type="ECO:0000256" key="1">
    <source>
        <dbReference type="SAM" id="MobiDB-lite"/>
    </source>
</evidence>
<evidence type="ECO:0000256" key="2">
    <source>
        <dbReference type="SAM" id="Phobius"/>
    </source>
</evidence>
<dbReference type="GO" id="GO:0031505">
    <property type="term" value="P:fungal-type cell wall organization"/>
    <property type="evidence" value="ECO:0007669"/>
    <property type="project" value="TreeGrafter"/>
</dbReference>
<evidence type="ECO:0000313" key="3">
    <source>
        <dbReference type="EMBL" id="TVY84822.1"/>
    </source>
</evidence>
<accession>A0A8T9CI35</accession>
<dbReference type="GO" id="GO:0005886">
    <property type="term" value="C:plasma membrane"/>
    <property type="evidence" value="ECO:0007669"/>
    <property type="project" value="TreeGrafter"/>
</dbReference>
<comment type="caution">
    <text evidence="3">The sequence shown here is derived from an EMBL/GenBank/DDBJ whole genome shotgun (WGS) entry which is preliminary data.</text>
</comment>
<feature type="transmembrane region" description="Helical" evidence="2">
    <location>
        <begin position="253"/>
        <end position="277"/>
    </location>
</feature>
<dbReference type="Proteomes" id="UP000469558">
    <property type="component" value="Unassembled WGS sequence"/>
</dbReference>
<keyword evidence="2" id="KW-0472">Membrane</keyword>
<gene>
    <name evidence="3" type="ORF">LSUE1_G002097</name>
</gene>
<organism evidence="3 4">
    <name type="scientific">Lachnellula suecica</name>
    <dbReference type="NCBI Taxonomy" id="602035"/>
    <lineage>
        <taxon>Eukaryota</taxon>
        <taxon>Fungi</taxon>
        <taxon>Dikarya</taxon>
        <taxon>Ascomycota</taxon>
        <taxon>Pezizomycotina</taxon>
        <taxon>Leotiomycetes</taxon>
        <taxon>Helotiales</taxon>
        <taxon>Lachnaceae</taxon>
        <taxon>Lachnellula</taxon>
    </lineage>
</organism>
<feature type="region of interest" description="Disordered" evidence="1">
    <location>
        <begin position="395"/>
        <end position="419"/>
    </location>
</feature>
<protein>
    <submittedName>
        <fullName evidence="3">Uncharacterized protein</fullName>
    </submittedName>
</protein>
<keyword evidence="2" id="KW-0812">Transmembrane</keyword>
<keyword evidence="4" id="KW-1185">Reference proteome</keyword>
<reference evidence="3 4" key="1">
    <citation type="submission" date="2018-05" db="EMBL/GenBank/DDBJ databases">
        <title>Genome sequencing and assembly of the regulated plant pathogen Lachnellula willkommii and related sister species for the development of diagnostic species identification markers.</title>
        <authorList>
            <person name="Giroux E."/>
            <person name="Bilodeau G."/>
        </authorList>
    </citation>
    <scope>NUCLEOTIDE SEQUENCE [LARGE SCALE GENOMIC DNA]</scope>
    <source>
        <strain evidence="3 4">CBS 268.59</strain>
    </source>
</reference>
<keyword evidence="2" id="KW-1133">Transmembrane helix</keyword>
<dbReference type="OrthoDB" id="4159154at2759"/>
<evidence type="ECO:0000313" key="4">
    <source>
        <dbReference type="Proteomes" id="UP000469558"/>
    </source>
</evidence>
<dbReference type="AlphaFoldDB" id="A0A8T9CI35"/>
<dbReference type="PANTHER" id="PTHR28019:SF7">
    <property type="entry name" value="SUR7 PROTEIN"/>
    <property type="match status" value="1"/>
</dbReference>